<dbReference type="Proteomes" id="UP000655443">
    <property type="component" value="Unassembled WGS sequence"/>
</dbReference>
<feature type="domain" description="HTH hxlR-type" evidence="4">
    <location>
        <begin position="10"/>
        <end position="108"/>
    </location>
</feature>
<dbReference type="PANTHER" id="PTHR33204">
    <property type="entry name" value="TRANSCRIPTIONAL REGULATOR, MARR FAMILY"/>
    <property type="match status" value="1"/>
</dbReference>
<dbReference type="EMBL" id="BMVG01000018">
    <property type="protein sequence ID" value="GHE09031.1"/>
    <property type="molecule type" value="Genomic_DNA"/>
</dbReference>
<proteinExistence type="predicted"/>
<dbReference type="InterPro" id="IPR036390">
    <property type="entry name" value="WH_DNA-bd_sf"/>
</dbReference>
<evidence type="ECO:0000256" key="3">
    <source>
        <dbReference type="ARBA" id="ARBA00023163"/>
    </source>
</evidence>
<evidence type="ECO:0000313" key="6">
    <source>
        <dbReference type="Proteomes" id="UP000655443"/>
    </source>
</evidence>
<sequence>MTTDAFLADCRARLAFDLLSNTWNAVVLWALRDGPRRPVELREQIGGISSKVLTETLRRLRSNGLVDRQAHPGAPPRVEYQLTALGRTLLAPIDAVGAWAFEHGDEVMAAREAECTADPQAAEPVQMGERALDDPALGAEPAAVLGTPVGDQRLHTEIPDEAAVLVVVVAAVGQHHIRAAPGPTGGVPCS</sequence>
<dbReference type="InterPro" id="IPR011991">
    <property type="entry name" value="ArsR-like_HTH"/>
</dbReference>
<dbReference type="Gene3D" id="1.10.10.10">
    <property type="entry name" value="Winged helix-like DNA-binding domain superfamily/Winged helix DNA-binding domain"/>
    <property type="match status" value="1"/>
</dbReference>
<keyword evidence="2" id="KW-0238">DNA-binding</keyword>
<comment type="caution">
    <text evidence="5">The sequence shown here is derived from an EMBL/GenBank/DDBJ whole genome shotgun (WGS) entry which is preliminary data.</text>
</comment>
<keyword evidence="1" id="KW-0805">Transcription regulation</keyword>
<evidence type="ECO:0000256" key="1">
    <source>
        <dbReference type="ARBA" id="ARBA00023015"/>
    </source>
</evidence>
<dbReference type="SUPFAM" id="SSF46785">
    <property type="entry name" value="Winged helix' DNA-binding domain"/>
    <property type="match status" value="1"/>
</dbReference>
<reference evidence="5" key="2">
    <citation type="submission" date="2020-09" db="EMBL/GenBank/DDBJ databases">
        <authorList>
            <person name="Sun Q."/>
            <person name="Ohkuma M."/>
        </authorList>
    </citation>
    <scope>NUCLEOTIDE SEQUENCE</scope>
    <source>
        <strain evidence="5">JCM 4714</strain>
    </source>
</reference>
<accession>A0A919D505</accession>
<dbReference type="PANTHER" id="PTHR33204:SF37">
    <property type="entry name" value="HTH-TYPE TRANSCRIPTIONAL REGULATOR YODB"/>
    <property type="match status" value="1"/>
</dbReference>
<dbReference type="CDD" id="cd00090">
    <property type="entry name" value="HTH_ARSR"/>
    <property type="match status" value="1"/>
</dbReference>
<dbReference type="InterPro" id="IPR002577">
    <property type="entry name" value="HTH_HxlR"/>
</dbReference>
<dbReference type="Pfam" id="PF01638">
    <property type="entry name" value="HxlR"/>
    <property type="match status" value="1"/>
</dbReference>
<evidence type="ECO:0000259" key="4">
    <source>
        <dbReference type="PROSITE" id="PS51118"/>
    </source>
</evidence>
<dbReference type="AlphaFoldDB" id="A0A919D505"/>
<gene>
    <name evidence="5" type="ORF">GCM10010339_59990</name>
</gene>
<reference evidence="5" key="1">
    <citation type="journal article" date="2014" name="Int. J. Syst. Evol. Microbiol.">
        <title>Complete genome sequence of Corynebacterium casei LMG S-19264T (=DSM 44701T), isolated from a smear-ripened cheese.</title>
        <authorList>
            <consortium name="US DOE Joint Genome Institute (JGI-PGF)"/>
            <person name="Walter F."/>
            <person name="Albersmeier A."/>
            <person name="Kalinowski J."/>
            <person name="Ruckert C."/>
        </authorList>
    </citation>
    <scope>NUCLEOTIDE SEQUENCE</scope>
    <source>
        <strain evidence="5">JCM 4714</strain>
    </source>
</reference>
<keyword evidence="6" id="KW-1185">Reference proteome</keyword>
<dbReference type="InterPro" id="IPR036388">
    <property type="entry name" value="WH-like_DNA-bd_sf"/>
</dbReference>
<name>A0A919D505_9ACTN</name>
<organism evidence="5 6">
    <name type="scientific">Streptomyces alanosinicus</name>
    <dbReference type="NCBI Taxonomy" id="68171"/>
    <lineage>
        <taxon>Bacteria</taxon>
        <taxon>Bacillati</taxon>
        <taxon>Actinomycetota</taxon>
        <taxon>Actinomycetes</taxon>
        <taxon>Kitasatosporales</taxon>
        <taxon>Streptomycetaceae</taxon>
        <taxon>Streptomyces</taxon>
    </lineage>
</organism>
<evidence type="ECO:0000313" key="5">
    <source>
        <dbReference type="EMBL" id="GHE09031.1"/>
    </source>
</evidence>
<protein>
    <recommendedName>
        <fullName evidence="4">HTH hxlR-type domain-containing protein</fullName>
    </recommendedName>
</protein>
<evidence type="ECO:0000256" key="2">
    <source>
        <dbReference type="ARBA" id="ARBA00023125"/>
    </source>
</evidence>
<keyword evidence="3" id="KW-0804">Transcription</keyword>
<dbReference type="GO" id="GO:0003677">
    <property type="term" value="F:DNA binding"/>
    <property type="evidence" value="ECO:0007669"/>
    <property type="project" value="UniProtKB-KW"/>
</dbReference>
<dbReference type="PROSITE" id="PS51118">
    <property type="entry name" value="HTH_HXLR"/>
    <property type="match status" value="1"/>
</dbReference>